<dbReference type="FunFam" id="1.20.1250.20:FF:000013">
    <property type="entry name" value="MFS general substrate transporter"/>
    <property type="match status" value="1"/>
</dbReference>
<feature type="transmembrane region" description="Helical" evidence="6">
    <location>
        <begin position="161"/>
        <end position="181"/>
    </location>
</feature>
<feature type="transmembrane region" description="Helical" evidence="6">
    <location>
        <begin position="66"/>
        <end position="85"/>
    </location>
</feature>
<dbReference type="AlphaFoldDB" id="A0A4Q9MHS2"/>
<reference evidence="8 10" key="1">
    <citation type="submission" date="2019-01" db="EMBL/GenBank/DDBJ databases">
        <title>Draft genome sequences of three monokaryotic isolates of the white-rot basidiomycete fungus Dichomitus squalens.</title>
        <authorList>
            <consortium name="DOE Joint Genome Institute"/>
            <person name="Lopez S.C."/>
            <person name="Andreopoulos B."/>
            <person name="Pangilinan J."/>
            <person name="Lipzen A."/>
            <person name="Riley R."/>
            <person name="Ahrendt S."/>
            <person name="Ng V."/>
            <person name="Barry K."/>
            <person name="Daum C."/>
            <person name="Grigoriev I.V."/>
            <person name="Hilden K.S."/>
            <person name="Makela M.R."/>
            <person name="de Vries R.P."/>
        </authorList>
    </citation>
    <scope>NUCLEOTIDE SEQUENCE [LARGE SCALE GENOMIC DNA]</scope>
    <source>
        <strain evidence="9 10">CBS 464.89</strain>
        <strain evidence="8">OM18370.1</strain>
    </source>
</reference>
<evidence type="ECO:0000313" key="10">
    <source>
        <dbReference type="Proteomes" id="UP000292082"/>
    </source>
</evidence>
<dbReference type="FunFam" id="1.20.1250.20:FF:000018">
    <property type="entry name" value="MFS transporter permease"/>
    <property type="match status" value="1"/>
</dbReference>
<dbReference type="Proteomes" id="UP000292082">
    <property type="component" value="Unassembled WGS sequence"/>
</dbReference>
<dbReference type="Pfam" id="PF07690">
    <property type="entry name" value="MFS_1"/>
    <property type="match status" value="1"/>
</dbReference>
<dbReference type="EMBL" id="ML143439">
    <property type="protein sequence ID" value="TBU26915.1"/>
    <property type="molecule type" value="Genomic_DNA"/>
</dbReference>
<evidence type="ECO:0000256" key="5">
    <source>
        <dbReference type="ARBA" id="ARBA00023136"/>
    </source>
</evidence>
<dbReference type="GO" id="GO:0022857">
    <property type="term" value="F:transmembrane transporter activity"/>
    <property type="evidence" value="ECO:0007669"/>
    <property type="project" value="InterPro"/>
</dbReference>
<evidence type="ECO:0000313" key="9">
    <source>
        <dbReference type="EMBL" id="TBU56101.1"/>
    </source>
</evidence>
<comment type="subcellular location">
    <subcellularLocation>
        <location evidence="1">Membrane</location>
        <topology evidence="1">Multi-pass membrane protein</topology>
    </subcellularLocation>
</comment>
<feature type="transmembrane region" description="Helical" evidence="6">
    <location>
        <begin position="293"/>
        <end position="311"/>
    </location>
</feature>
<dbReference type="InterPro" id="IPR011701">
    <property type="entry name" value="MFS"/>
</dbReference>
<dbReference type="EMBL" id="ML145157">
    <property type="protein sequence ID" value="TBU56101.1"/>
    <property type="molecule type" value="Genomic_DNA"/>
</dbReference>
<keyword evidence="3 6" id="KW-0812">Transmembrane</keyword>
<dbReference type="InterPro" id="IPR020846">
    <property type="entry name" value="MFS_dom"/>
</dbReference>
<dbReference type="SUPFAM" id="SSF103473">
    <property type="entry name" value="MFS general substrate transporter"/>
    <property type="match status" value="1"/>
</dbReference>
<dbReference type="PROSITE" id="PS50850">
    <property type="entry name" value="MFS"/>
    <property type="match status" value="1"/>
</dbReference>
<evidence type="ECO:0000256" key="1">
    <source>
        <dbReference type="ARBA" id="ARBA00004141"/>
    </source>
</evidence>
<feature type="transmembrane region" description="Helical" evidence="6">
    <location>
        <begin position="91"/>
        <end position="114"/>
    </location>
</feature>
<dbReference type="OrthoDB" id="2962993at2759"/>
<evidence type="ECO:0000259" key="7">
    <source>
        <dbReference type="PROSITE" id="PS50850"/>
    </source>
</evidence>
<dbReference type="InterPro" id="IPR036259">
    <property type="entry name" value="MFS_trans_sf"/>
</dbReference>
<feature type="transmembrane region" description="Helical" evidence="6">
    <location>
        <begin position="230"/>
        <end position="252"/>
    </location>
</feature>
<dbReference type="Gene3D" id="1.20.1250.20">
    <property type="entry name" value="MFS general substrate transporter like domains"/>
    <property type="match status" value="2"/>
</dbReference>
<feature type="transmembrane region" description="Helical" evidence="6">
    <location>
        <begin position="317"/>
        <end position="340"/>
    </location>
</feature>
<gene>
    <name evidence="9" type="ORF">BD310DRAFT_950340</name>
    <name evidence="8" type="ORF">BD311DRAFT_666566</name>
</gene>
<evidence type="ECO:0000256" key="2">
    <source>
        <dbReference type="ARBA" id="ARBA00022448"/>
    </source>
</evidence>
<accession>A0A4Q9MHS2</accession>
<feature type="transmembrane region" description="Helical" evidence="6">
    <location>
        <begin position="126"/>
        <end position="149"/>
    </location>
</feature>
<evidence type="ECO:0000256" key="6">
    <source>
        <dbReference type="SAM" id="Phobius"/>
    </source>
</evidence>
<feature type="domain" description="Major facilitator superfamily (MFS) profile" evidence="7">
    <location>
        <begin position="1"/>
        <end position="412"/>
    </location>
</feature>
<dbReference type="Proteomes" id="UP000292957">
    <property type="component" value="Unassembled WGS sequence"/>
</dbReference>
<keyword evidence="10" id="KW-1185">Reference proteome</keyword>
<keyword evidence="4 6" id="KW-1133">Transmembrane helix</keyword>
<feature type="transmembrane region" description="Helical" evidence="6">
    <location>
        <begin position="352"/>
        <end position="372"/>
    </location>
</feature>
<name>A0A4Q9MHS2_9APHY</name>
<feature type="transmembrane region" description="Helical" evidence="6">
    <location>
        <begin position="264"/>
        <end position="286"/>
    </location>
</feature>
<proteinExistence type="predicted"/>
<dbReference type="PANTHER" id="PTHR43791:SF36">
    <property type="entry name" value="TRANSPORTER, PUTATIVE (AFU_ORTHOLOGUE AFUA_6G08340)-RELATED"/>
    <property type="match status" value="1"/>
</dbReference>
<keyword evidence="5 6" id="KW-0472">Membrane</keyword>
<evidence type="ECO:0000256" key="4">
    <source>
        <dbReference type="ARBA" id="ARBA00022989"/>
    </source>
</evidence>
<evidence type="ECO:0000313" key="8">
    <source>
        <dbReference type="EMBL" id="TBU26915.1"/>
    </source>
</evidence>
<feature type="transmembrane region" description="Helical" evidence="6">
    <location>
        <begin position="37"/>
        <end position="59"/>
    </location>
</feature>
<organism evidence="8">
    <name type="scientific">Dichomitus squalens</name>
    <dbReference type="NCBI Taxonomy" id="114155"/>
    <lineage>
        <taxon>Eukaryota</taxon>
        <taxon>Fungi</taxon>
        <taxon>Dikarya</taxon>
        <taxon>Basidiomycota</taxon>
        <taxon>Agaricomycotina</taxon>
        <taxon>Agaricomycetes</taxon>
        <taxon>Polyporales</taxon>
        <taxon>Polyporaceae</taxon>
        <taxon>Dichomitus</taxon>
    </lineage>
</organism>
<dbReference type="PANTHER" id="PTHR43791">
    <property type="entry name" value="PERMEASE-RELATED"/>
    <property type="match status" value="1"/>
</dbReference>
<evidence type="ECO:0000256" key="3">
    <source>
        <dbReference type="ARBA" id="ARBA00022692"/>
    </source>
</evidence>
<dbReference type="GO" id="GO:0016020">
    <property type="term" value="C:membrane"/>
    <property type="evidence" value="ECO:0007669"/>
    <property type="project" value="UniProtKB-SubCell"/>
</dbReference>
<feature type="transmembrane region" description="Helical" evidence="6">
    <location>
        <begin position="384"/>
        <end position="405"/>
    </location>
</feature>
<protein>
    <submittedName>
        <fullName evidence="8">MFS general substrate transporter</fullName>
    </submittedName>
</protein>
<sequence>MPLAVLLYLAAYIDRANIGNAKVLGLATSLKLTSSQYNWALSIFFIGYVVFETPSNIILRKISPTWYIPTLTVLWGLVCALFATVKNAAGLLAIRFFLGMAEAGFLPGIVYWLSCWYPRTVLGRRFAILYSSVSLTGAFGGLLATAIHALDGTYGIAGWKWIFIVEGCITGGFGLIAFFVMSAYPETAHFLTEEEKRVVLLANEADRAQKAGEHFSGRQIRSAFTDWRTWLWGLVYIAIYIPVYSVILSLPSVVTGLGYKGTQATLMACPPYGLGFIIVLLAGWTADRYGRLFYHYVAAIVVVIVALIVLMTVESLVVRYIMFFLVMFMFIPVSVCWTWLGSNVASSNKRAAALGIVFSLGNIGGTVSGQIYRAEWAPRYVQGHAINIACYAIALVAGTALWWSYKTDNESRDRSANETVTRSKEHDLLGEDLGDLGDRHPSFRYYL</sequence>
<keyword evidence="2" id="KW-0813">Transport</keyword>